<comment type="caution">
    <text evidence="1">The sequence shown here is derived from an EMBL/GenBank/DDBJ whole genome shotgun (WGS) entry which is preliminary data.</text>
</comment>
<dbReference type="AlphaFoldDB" id="A0A9D1UNT8"/>
<dbReference type="InterPro" id="IPR008183">
    <property type="entry name" value="Aldose_1/G6P_1-epimerase"/>
</dbReference>
<name>A0A9D1UNT8_9FIRM</name>
<dbReference type="GO" id="GO:0030246">
    <property type="term" value="F:carbohydrate binding"/>
    <property type="evidence" value="ECO:0007669"/>
    <property type="project" value="InterPro"/>
</dbReference>
<evidence type="ECO:0000313" key="2">
    <source>
        <dbReference type="Proteomes" id="UP000824192"/>
    </source>
</evidence>
<dbReference type="SUPFAM" id="SSF74650">
    <property type="entry name" value="Galactose mutarotase-like"/>
    <property type="match status" value="1"/>
</dbReference>
<gene>
    <name evidence="1" type="ORF">H9868_02035</name>
</gene>
<proteinExistence type="predicted"/>
<dbReference type="InterPro" id="IPR011013">
    <property type="entry name" value="Gal_mutarotase_sf_dom"/>
</dbReference>
<dbReference type="EMBL" id="DXGA01000045">
    <property type="protein sequence ID" value="HIW93300.1"/>
    <property type="molecule type" value="Genomic_DNA"/>
</dbReference>
<evidence type="ECO:0000313" key="1">
    <source>
        <dbReference type="EMBL" id="HIW93300.1"/>
    </source>
</evidence>
<protein>
    <submittedName>
        <fullName evidence="1">Aldose 1-epimerase family protein</fullName>
    </submittedName>
</protein>
<accession>A0A9D1UNT8</accession>
<dbReference type="InterPro" id="IPR014718">
    <property type="entry name" value="GH-type_carb-bd"/>
</dbReference>
<dbReference type="InterPro" id="IPR037481">
    <property type="entry name" value="LacX"/>
</dbReference>
<dbReference type="GO" id="GO:0005975">
    <property type="term" value="P:carbohydrate metabolic process"/>
    <property type="evidence" value="ECO:0007669"/>
    <property type="project" value="InterPro"/>
</dbReference>
<dbReference type="GO" id="GO:0016853">
    <property type="term" value="F:isomerase activity"/>
    <property type="evidence" value="ECO:0007669"/>
    <property type="project" value="InterPro"/>
</dbReference>
<dbReference type="CDD" id="cd09024">
    <property type="entry name" value="Aldose_epim_lacX"/>
    <property type="match status" value="1"/>
</dbReference>
<reference evidence="1" key="1">
    <citation type="journal article" date="2021" name="PeerJ">
        <title>Extensive microbial diversity within the chicken gut microbiome revealed by metagenomics and culture.</title>
        <authorList>
            <person name="Gilroy R."/>
            <person name="Ravi A."/>
            <person name="Getino M."/>
            <person name="Pursley I."/>
            <person name="Horton D.L."/>
            <person name="Alikhan N.F."/>
            <person name="Baker D."/>
            <person name="Gharbi K."/>
            <person name="Hall N."/>
            <person name="Watson M."/>
            <person name="Adriaenssens E.M."/>
            <person name="Foster-Nyarko E."/>
            <person name="Jarju S."/>
            <person name="Secka A."/>
            <person name="Antonio M."/>
            <person name="Oren A."/>
            <person name="Chaudhuri R.R."/>
            <person name="La Ragione R."/>
            <person name="Hildebrand F."/>
            <person name="Pallen M.J."/>
        </authorList>
    </citation>
    <scope>NUCLEOTIDE SEQUENCE</scope>
    <source>
        <strain evidence="1">ChiGjej6B6-1540</strain>
    </source>
</reference>
<reference evidence="1" key="2">
    <citation type="submission" date="2021-04" db="EMBL/GenBank/DDBJ databases">
        <authorList>
            <person name="Gilroy R."/>
        </authorList>
    </citation>
    <scope>NUCLEOTIDE SEQUENCE</scope>
    <source>
        <strain evidence="1">ChiGjej6B6-1540</strain>
    </source>
</reference>
<dbReference type="Proteomes" id="UP000824192">
    <property type="component" value="Unassembled WGS sequence"/>
</dbReference>
<sequence>MRYTIENEALAVTVDSKGAELVSVVNKATGAEMMWDGQKEVWSRHAPILFPYCGRLKDGQYTLDGQWYEGGPHGFARDLEHTFLGAEGNRMGFVLRSDERTLARFPRPFALESVFTLEGNTLRQTITVTNPGTEELRFGLGFHPAFALPFDDAHTTADYEFRFDTPQTPVVIETGAATGLVTGETRVLMEKSAVIPMGDRMFDHDSICLSQLSARELSVVEKDTGRKVTVALEGFPYTLLWSAPGNPALHFVCIEPWHSLPDRADASGAWSEKPCAAVLGPGERWSTELKLTFAR</sequence>
<dbReference type="Gene3D" id="2.70.98.10">
    <property type="match status" value="1"/>
</dbReference>
<dbReference type="Pfam" id="PF01263">
    <property type="entry name" value="Aldose_epim"/>
    <property type="match status" value="1"/>
</dbReference>
<organism evidence="1 2">
    <name type="scientific">Candidatus Flavonifractor merdipullorum</name>
    <dbReference type="NCBI Taxonomy" id="2838590"/>
    <lineage>
        <taxon>Bacteria</taxon>
        <taxon>Bacillati</taxon>
        <taxon>Bacillota</taxon>
        <taxon>Clostridia</taxon>
        <taxon>Eubacteriales</taxon>
        <taxon>Oscillospiraceae</taxon>
        <taxon>Flavonifractor</taxon>
    </lineage>
</organism>